<dbReference type="KEGG" id="tva:4775821"/>
<dbReference type="InParanoid" id="A2DPA1"/>
<dbReference type="RefSeq" id="XP_001329936.1">
    <property type="nucleotide sequence ID" value="XM_001329901.1"/>
</dbReference>
<organism evidence="1 2">
    <name type="scientific">Trichomonas vaginalis (strain ATCC PRA-98 / G3)</name>
    <dbReference type="NCBI Taxonomy" id="412133"/>
    <lineage>
        <taxon>Eukaryota</taxon>
        <taxon>Metamonada</taxon>
        <taxon>Parabasalia</taxon>
        <taxon>Trichomonadida</taxon>
        <taxon>Trichomonadidae</taxon>
        <taxon>Trichomonas</taxon>
    </lineage>
</organism>
<keyword evidence="2" id="KW-1185">Reference proteome</keyword>
<protein>
    <submittedName>
        <fullName evidence="1">Uncharacterized protein</fullName>
    </submittedName>
</protein>
<dbReference type="Proteomes" id="UP000001542">
    <property type="component" value="Unassembled WGS sequence"/>
</dbReference>
<reference evidence="1" key="2">
    <citation type="journal article" date="2007" name="Science">
        <title>Draft genome sequence of the sexually transmitted pathogen Trichomonas vaginalis.</title>
        <authorList>
            <person name="Carlton J.M."/>
            <person name="Hirt R.P."/>
            <person name="Silva J.C."/>
            <person name="Delcher A.L."/>
            <person name="Schatz M."/>
            <person name="Zhao Q."/>
            <person name="Wortman J.R."/>
            <person name="Bidwell S.L."/>
            <person name="Alsmark U.C.M."/>
            <person name="Besteiro S."/>
            <person name="Sicheritz-Ponten T."/>
            <person name="Noel C.J."/>
            <person name="Dacks J.B."/>
            <person name="Foster P.G."/>
            <person name="Simillion C."/>
            <person name="Van de Peer Y."/>
            <person name="Miranda-Saavedra D."/>
            <person name="Barton G.J."/>
            <person name="Westrop G.D."/>
            <person name="Mueller S."/>
            <person name="Dessi D."/>
            <person name="Fiori P.L."/>
            <person name="Ren Q."/>
            <person name="Paulsen I."/>
            <person name="Zhang H."/>
            <person name="Bastida-Corcuera F.D."/>
            <person name="Simoes-Barbosa A."/>
            <person name="Brown M.T."/>
            <person name="Hayes R.D."/>
            <person name="Mukherjee M."/>
            <person name="Okumura C.Y."/>
            <person name="Schneider R."/>
            <person name="Smith A.J."/>
            <person name="Vanacova S."/>
            <person name="Villalvazo M."/>
            <person name="Haas B.J."/>
            <person name="Pertea M."/>
            <person name="Feldblyum T.V."/>
            <person name="Utterback T.R."/>
            <person name="Shu C.L."/>
            <person name="Osoegawa K."/>
            <person name="de Jong P.J."/>
            <person name="Hrdy I."/>
            <person name="Horvathova L."/>
            <person name="Zubacova Z."/>
            <person name="Dolezal P."/>
            <person name="Malik S.B."/>
            <person name="Logsdon J.M. Jr."/>
            <person name="Henze K."/>
            <person name="Gupta A."/>
            <person name="Wang C.C."/>
            <person name="Dunne R.L."/>
            <person name="Upcroft J.A."/>
            <person name="Upcroft P."/>
            <person name="White O."/>
            <person name="Salzberg S.L."/>
            <person name="Tang P."/>
            <person name="Chiu C.-H."/>
            <person name="Lee Y.-S."/>
            <person name="Embley T.M."/>
            <person name="Coombs G.H."/>
            <person name="Mottram J.C."/>
            <person name="Tachezy J."/>
            <person name="Fraser-Liggett C.M."/>
            <person name="Johnson P.J."/>
        </authorList>
    </citation>
    <scope>NUCLEOTIDE SEQUENCE [LARGE SCALE GENOMIC DNA]</scope>
    <source>
        <strain evidence="1">G3</strain>
    </source>
</reference>
<dbReference type="SMR" id="A2DPA1"/>
<dbReference type="AlphaFoldDB" id="A2DPA1"/>
<dbReference type="VEuPathDB" id="TrichDB:TVAG_016310"/>
<gene>
    <name evidence="1" type="ORF">TVAG_016310</name>
</gene>
<name>A2DPA1_TRIV3</name>
<reference evidence="1" key="1">
    <citation type="submission" date="2006-10" db="EMBL/GenBank/DDBJ databases">
        <authorList>
            <person name="Amadeo P."/>
            <person name="Zhao Q."/>
            <person name="Wortman J."/>
            <person name="Fraser-Liggett C."/>
            <person name="Carlton J."/>
        </authorList>
    </citation>
    <scope>NUCLEOTIDE SEQUENCE</scope>
    <source>
        <strain evidence="1">G3</strain>
    </source>
</reference>
<accession>A2DPA1</accession>
<evidence type="ECO:0000313" key="2">
    <source>
        <dbReference type="Proteomes" id="UP000001542"/>
    </source>
</evidence>
<dbReference type="EMBL" id="DS113226">
    <property type="protein sequence ID" value="EAY17801.1"/>
    <property type="molecule type" value="Genomic_DNA"/>
</dbReference>
<evidence type="ECO:0000313" key="1">
    <source>
        <dbReference type="EMBL" id="EAY17801.1"/>
    </source>
</evidence>
<sequence length="103" mass="11947">MSSLTAQQTSNDGSAKAFIITQAASRFENIALQYLKLQEPDTSEETIQSNEIKNKLSSYKELIQAANNEMEHKMHLLEIQKRFEIQRADEEFEEFLDYIDQSN</sequence>
<proteinExistence type="predicted"/>
<dbReference type="VEuPathDB" id="TrichDB:TVAGG3_0910290"/>